<evidence type="ECO:0000256" key="3">
    <source>
        <dbReference type="ARBA" id="ARBA00022475"/>
    </source>
</evidence>
<dbReference type="InterPro" id="IPR001611">
    <property type="entry name" value="Leu-rich_rpt"/>
</dbReference>
<dbReference type="FunFam" id="3.80.10.10:FF:000041">
    <property type="entry name" value="LRR receptor-like serine/threonine-protein kinase ERECTA"/>
    <property type="match status" value="1"/>
</dbReference>
<dbReference type="Gene3D" id="3.80.10.10">
    <property type="entry name" value="Ribonuclease Inhibitor"/>
    <property type="match status" value="4"/>
</dbReference>
<dbReference type="FunFam" id="3.80.10.10:FF:000213">
    <property type="entry name" value="Tyrosine-sulfated glycopeptide receptor 1"/>
    <property type="match status" value="1"/>
</dbReference>
<evidence type="ECO:0000259" key="13">
    <source>
        <dbReference type="Pfam" id="PF08263"/>
    </source>
</evidence>
<dbReference type="InterPro" id="IPR003591">
    <property type="entry name" value="Leu-rich_rpt_typical-subtyp"/>
</dbReference>
<dbReference type="SUPFAM" id="SSF52047">
    <property type="entry name" value="RNI-like"/>
    <property type="match status" value="1"/>
</dbReference>
<evidence type="ECO:0000313" key="16">
    <source>
        <dbReference type="Proteomes" id="UP000796880"/>
    </source>
</evidence>
<evidence type="ECO:0000256" key="1">
    <source>
        <dbReference type="ARBA" id="ARBA00004251"/>
    </source>
</evidence>
<evidence type="ECO:0000256" key="7">
    <source>
        <dbReference type="ARBA" id="ARBA00022737"/>
    </source>
</evidence>
<dbReference type="SUPFAM" id="SSF52058">
    <property type="entry name" value="L domain-like"/>
    <property type="match status" value="2"/>
</dbReference>
<dbReference type="InterPro" id="IPR032675">
    <property type="entry name" value="LRR_dom_sf"/>
</dbReference>
<feature type="domain" description="Disease resistance R13L4/SHOC-2-like LRR" evidence="14">
    <location>
        <begin position="304"/>
        <end position="558"/>
    </location>
</feature>
<evidence type="ECO:0000256" key="5">
    <source>
        <dbReference type="ARBA" id="ARBA00022692"/>
    </source>
</evidence>
<evidence type="ECO:0000259" key="14">
    <source>
        <dbReference type="Pfam" id="PF23598"/>
    </source>
</evidence>
<comment type="similarity">
    <text evidence="2">Belongs to the RLP family.</text>
</comment>
<keyword evidence="3" id="KW-1003">Cell membrane</keyword>
<proteinExistence type="inferred from homology"/>
<evidence type="ECO:0000256" key="4">
    <source>
        <dbReference type="ARBA" id="ARBA00022614"/>
    </source>
</evidence>
<dbReference type="GO" id="GO:0005886">
    <property type="term" value="C:plasma membrane"/>
    <property type="evidence" value="ECO:0007669"/>
    <property type="project" value="UniProtKB-SubCell"/>
</dbReference>
<dbReference type="EMBL" id="VOIH02000011">
    <property type="protein sequence ID" value="KAF3433214.1"/>
    <property type="molecule type" value="Genomic_DNA"/>
</dbReference>
<feature type="domain" description="Leucine-rich repeat-containing N-terminal plant-type" evidence="13">
    <location>
        <begin position="36"/>
        <end position="75"/>
    </location>
</feature>
<evidence type="ECO:0000256" key="2">
    <source>
        <dbReference type="ARBA" id="ARBA00009592"/>
    </source>
</evidence>
<organism evidence="15 16">
    <name type="scientific">Rhamnella rubrinervis</name>
    <dbReference type="NCBI Taxonomy" id="2594499"/>
    <lineage>
        <taxon>Eukaryota</taxon>
        <taxon>Viridiplantae</taxon>
        <taxon>Streptophyta</taxon>
        <taxon>Embryophyta</taxon>
        <taxon>Tracheophyta</taxon>
        <taxon>Spermatophyta</taxon>
        <taxon>Magnoliopsida</taxon>
        <taxon>eudicotyledons</taxon>
        <taxon>Gunneridae</taxon>
        <taxon>Pentapetalae</taxon>
        <taxon>rosids</taxon>
        <taxon>fabids</taxon>
        <taxon>Rosales</taxon>
        <taxon>Rhamnaceae</taxon>
        <taxon>rhamnoid group</taxon>
        <taxon>Rhamneae</taxon>
        <taxon>Rhamnella</taxon>
    </lineage>
</organism>
<dbReference type="InterPro" id="IPR055414">
    <property type="entry name" value="LRR_R13L4/SHOC2-like"/>
</dbReference>
<sequence>MENSKRIVFWILSLATISSITISFSNGNLDVLCIESERQAPLRFKQDLKDPMNRLSTWSSAGEGDCCKWSGVACDNLTGHVIELLLGTSFISEADRATSTTPLFIYEVNFLGHLRYRLGGKINPSLLNLKYLNYLDLSYNDFEGIQIPSFIGSLKNLISLNLSEAGFGGVIPHQLGNLSSLRYLNLRQRLFGGRLVVDNLHWLSDLSSLQHLDMSGADLGREFDWLLVINKLSSLVELRLSWCELHQFPPLSAANFTSLAVLDLSDNEFNSLIPRWVFNLKNLYALHLSNCGFHGPIPSSGPSSLKVIDFSGNNTLTPLMLEWIFSHKDLTFLYPIYCNSMSGPIPVGLSNLTQLKGLFMGSNSLNSTIPTWLCNFKHLEFLGLDENILEGEIPSCFGNLVSIIGLDLSYNQLEGKIPKSLGKLCRLRKLSLSSNNFSGGISETLRSFSSCSVGSSLELLYLDSNKLSGEILADQLVQFRSLTSLSLSENLISGPFPASIDRLSCLKQLYLSSNQLNGSLPESLGQLSNLEIIDLSRNLLTGVVSDVHFINLTRLKVFYAPGNSLTLKTSSDWIPPFQLVDLSLDSWNLGPKLPQWIQTQRYLETLLISNAGIADIIPTWFTNFSSHLSYLNLSHNQFHGNFPNTTLPLMTIDVSSNNFNGSLPHFSSEIDIINLSNNSFSGAVSHFFCNRSTSYRFSHVYMSNNILSGELPDCWDKWNLGILNLNDNNFHGAIPNSIGSLTYIRSLHLRNNKLSGELPSAVRNCIKLLSVDLSGNEFEGNIPPWIGSSFSCLMALSLRSNNFEGHIPFEICSLTNVQILDLARNSLSGKIPRCFHNLSAMITFHYSTVPFQLYYSDGEVELIENAIVVTKGKEVEYSKVLNLVMAMDLSDNNLSGEIPMELTGLVNLQTLNVSNNLLTGRIPLKIGDMRWLESLDLSKNQLFGEIPASMSSLTFLSHLNMSCNNLTGRIPTSTQLQSFDESSFTGNNQLCGPPLHQNCSITKAEPEDGVGQGNFIEEYGLRLGLGFLFGFWGVLGLFLLNMPWSIAYRRFIDGIVLKLHGLSV</sequence>
<keyword evidence="9 12" id="KW-0472">Membrane</keyword>
<evidence type="ECO:0000256" key="9">
    <source>
        <dbReference type="ARBA" id="ARBA00023136"/>
    </source>
</evidence>
<dbReference type="Pfam" id="PF23598">
    <property type="entry name" value="LRR_14"/>
    <property type="match status" value="1"/>
</dbReference>
<evidence type="ECO:0008006" key="17">
    <source>
        <dbReference type="Google" id="ProtNLM"/>
    </source>
</evidence>
<keyword evidence="11" id="KW-0325">Glycoprotein</keyword>
<gene>
    <name evidence="15" type="ORF">FNV43_RR24316</name>
</gene>
<keyword evidence="6" id="KW-0732">Signal</keyword>
<protein>
    <recommendedName>
        <fullName evidence="17">Receptor-like protein</fullName>
    </recommendedName>
</protein>
<feature type="transmembrane region" description="Helical" evidence="12">
    <location>
        <begin position="1019"/>
        <end position="1040"/>
    </location>
</feature>
<evidence type="ECO:0000256" key="8">
    <source>
        <dbReference type="ARBA" id="ARBA00022989"/>
    </source>
</evidence>
<evidence type="ECO:0000313" key="15">
    <source>
        <dbReference type="EMBL" id="KAF3433214.1"/>
    </source>
</evidence>
<keyword evidence="7" id="KW-0677">Repeat</keyword>
<evidence type="ECO:0000256" key="12">
    <source>
        <dbReference type="SAM" id="Phobius"/>
    </source>
</evidence>
<keyword evidence="4" id="KW-0433">Leucine-rich repeat</keyword>
<dbReference type="AlphaFoldDB" id="A0A8K0DS10"/>
<dbReference type="InterPro" id="IPR013210">
    <property type="entry name" value="LRR_N_plant-typ"/>
</dbReference>
<accession>A0A8K0DS10</accession>
<evidence type="ECO:0000256" key="10">
    <source>
        <dbReference type="ARBA" id="ARBA00023170"/>
    </source>
</evidence>
<comment type="subcellular location">
    <subcellularLocation>
        <location evidence="1">Cell membrane</location>
        <topology evidence="1">Single-pass type I membrane protein</topology>
    </subcellularLocation>
</comment>
<keyword evidence="8 12" id="KW-1133">Transmembrane helix</keyword>
<dbReference type="Pfam" id="PF00560">
    <property type="entry name" value="LRR_1"/>
    <property type="match status" value="8"/>
</dbReference>
<dbReference type="InterPro" id="IPR046956">
    <property type="entry name" value="RLP23-like"/>
</dbReference>
<dbReference type="FunFam" id="3.80.10.10:FF:000095">
    <property type="entry name" value="LRR receptor-like serine/threonine-protein kinase GSO1"/>
    <property type="match status" value="2"/>
</dbReference>
<keyword evidence="5 12" id="KW-0812">Transmembrane</keyword>
<reference evidence="15" key="1">
    <citation type="submission" date="2020-03" db="EMBL/GenBank/DDBJ databases">
        <title>A high-quality chromosome-level genome assembly of a woody plant with both climbing and erect habits, Rhamnella rubrinervis.</title>
        <authorList>
            <person name="Lu Z."/>
            <person name="Yang Y."/>
            <person name="Zhu X."/>
            <person name="Sun Y."/>
        </authorList>
    </citation>
    <scope>NUCLEOTIDE SEQUENCE</scope>
    <source>
        <strain evidence="15">BYM</strain>
        <tissue evidence="15">Leaf</tissue>
    </source>
</reference>
<dbReference type="Pfam" id="PF08263">
    <property type="entry name" value="LRRNT_2"/>
    <property type="match status" value="1"/>
</dbReference>
<comment type="caution">
    <text evidence="15">The sequence shown here is derived from an EMBL/GenBank/DDBJ whole genome shotgun (WGS) entry which is preliminary data.</text>
</comment>
<keyword evidence="10" id="KW-0675">Receptor</keyword>
<keyword evidence="16" id="KW-1185">Reference proteome</keyword>
<dbReference type="PANTHER" id="PTHR48063">
    <property type="entry name" value="LRR RECEPTOR-LIKE KINASE"/>
    <property type="match status" value="1"/>
</dbReference>
<name>A0A8K0DS10_9ROSA</name>
<dbReference type="Proteomes" id="UP000796880">
    <property type="component" value="Unassembled WGS sequence"/>
</dbReference>
<dbReference type="Pfam" id="PF13855">
    <property type="entry name" value="LRR_8"/>
    <property type="match status" value="1"/>
</dbReference>
<evidence type="ECO:0000256" key="11">
    <source>
        <dbReference type="ARBA" id="ARBA00023180"/>
    </source>
</evidence>
<dbReference type="PANTHER" id="PTHR48063:SF98">
    <property type="entry name" value="LRR RECEPTOR-LIKE SERINE_THREONINE-PROTEIN KINASE FLS2"/>
    <property type="match status" value="1"/>
</dbReference>
<evidence type="ECO:0000256" key="6">
    <source>
        <dbReference type="ARBA" id="ARBA00022729"/>
    </source>
</evidence>
<dbReference type="SMART" id="SM00365">
    <property type="entry name" value="LRR_SD22"/>
    <property type="match status" value="4"/>
</dbReference>
<dbReference type="OrthoDB" id="1600340at2759"/>
<dbReference type="SMART" id="SM00369">
    <property type="entry name" value="LRR_TYP"/>
    <property type="match status" value="9"/>
</dbReference>